<feature type="transmembrane region" description="Helical" evidence="6">
    <location>
        <begin position="12"/>
        <end position="34"/>
    </location>
</feature>
<evidence type="ECO:0000313" key="7">
    <source>
        <dbReference type="EMBL" id="ALJ57471.1"/>
    </source>
</evidence>
<feature type="transmembrane region" description="Helical" evidence="6">
    <location>
        <begin position="319"/>
        <end position="340"/>
    </location>
</feature>
<evidence type="ECO:0000256" key="4">
    <source>
        <dbReference type="ARBA" id="ARBA00022989"/>
    </source>
</evidence>
<keyword evidence="4 6" id="KW-1133">Transmembrane helix</keyword>
<proteinExistence type="predicted"/>
<dbReference type="Proteomes" id="UP000061809">
    <property type="component" value="Chromosome"/>
</dbReference>
<evidence type="ECO:0000256" key="3">
    <source>
        <dbReference type="ARBA" id="ARBA00022692"/>
    </source>
</evidence>
<dbReference type="EMBL" id="CP012801">
    <property type="protein sequence ID" value="ALJ57471.1"/>
    <property type="molecule type" value="Genomic_DNA"/>
</dbReference>
<evidence type="ECO:0000256" key="1">
    <source>
        <dbReference type="ARBA" id="ARBA00004651"/>
    </source>
</evidence>
<feature type="transmembrane region" description="Helical" evidence="6">
    <location>
        <begin position="94"/>
        <end position="117"/>
    </location>
</feature>
<evidence type="ECO:0000256" key="2">
    <source>
        <dbReference type="ARBA" id="ARBA00022475"/>
    </source>
</evidence>
<dbReference type="InterPro" id="IPR050833">
    <property type="entry name" value="Poly_Biosynth_Transport"/>
</dbReference>
<feature type="transmembrane region" description="Helical" evidence="6">
    <location>
        <begin position="46"/>
        <end position="64"/>
    </location>
</feature>
<evidence type="ECO:0000256" key="6">
    <source>
        <dbReference type="SAM" id="Phobius"/>
    </source>
</evidence>
<feature type="transmembrane region" description="Helical" evidence="6">
    <location>
        <begin position="379"/>
        <end position="399"/>
    </location>
</feature>
<dbReference type="GO" id="GO:0005886">
    <property type="term" value="C:plasma membrane"/>
    <property type="evidence" value="ECO:0007669"/>
    <property type="project" value="UniProtKB-SubCell"/>
</dbReference>
<feature type="transmembrane region" description="Helical" evidence="6">
    <location>
        <begin position="162"/>
        <end position="183"/>
    </location>
</feature>
<feature type="transmembrane region" description="Helical" evidence="6">
    <location>
        <begin position="468"/>
        <end position="491"/>
    </location>
</feature>
<feature type="transmembrane region" description="Helical" evidence="6">
    <location>
        <begin position="405"/>
        <end position="427"/>
    </location>
</feature>
<dbReference type="PATRIC" id="fig|246787.4.peg.203"/>
<name>A0A0P0G5X4_9BACE</name>
<feature type="transmembrane region" description="Helical" evidence="6">
    <location>
        <begin position="346"/>
        <end position="367"/>
    </location>
</feature>
<accession>A0A0P0G5X4</accession>
<feature type="transmembrane region" description="Helical" evidence="6">
    <location>
        <begin position="189"/>
        <end position="210"/>
    </location>
</feature>
<evidence type="ECO:0000256" key="5">
    <source>
        <dbReference type="ARBA" id="ARBA00023136"/>
    </source>
</evidence>
<keyword evidence="3 6" id="KW-0812">Transmembrane</keyword>
<sequence>MNKTSSVNNKKIFKNTVALYARMLLSMIVSLYTSRIVLNALGVDDYGIYGLVGGIVVLFSFLNVTMSGATSRFLTVELAKNDPRHLQQTFNTAFILHIGIAIIVLFLAETVGLWLLFEKLNIPDERMSAVVWVYQFSIISSMISITQVPYNATLISHEKMDVYAIVEIVGSLLKLLIATLLLIAVCDKLILYGGLMLLSSFLIAMTYRIYCIRHYDECRINWEWNKVIGRSLFTFSGWNLYSNICFTTRQQGTNMLLNIFGSTAVNAAAGLATTVQLMIEQVSTNLVMASRPQIIKQYALTDFNAMIQLLKQTTCLANVLYLLVAIPFIFEIHYIMNLWLVEVPPYTIEFCILLIVSSFISLNNNIIYIGIQAVGRLKFYSFMAGTVSLSVIPILWLLFSKGIGLTWAFGLPIVSTLLIYIVCSYTLHHYVEDFKPIRFFITTIVVNIFISIPSFVVIIFIQHILVESFARVVVVTLCSSVILVTLSYYGLLDKETRKKGRTLILNKLKR</sequence>
<dbReference type="RefSeq" id="WP_029427030.1">
    <property type="nucleotide sequence ID" value="NZ_CP012801.1"/>
</dbReference>
<feature type="transmembrane region" description="Helical" evidence="6">
    <location>
        <begin position="439"/>
        <end position="462"/>
    </location>
</feature>
<dbReference type="PANTHER" id="PTHR30250:SF26">
    <property type="entry name" value="PSMA PROTEIN"/>
    <property type="match status" value="1"/>
</dbReference>
<keyword evidence="2" id="KW-1003">Cell membrane</keyword>
<protein>
    <recommendedName>
        <fullName evidence="9">Polysaccharide biosynthesis protein</fullName>
    </recommendedName>
</protein>
<dbReference type="AlphaFoldDB" id="A0A0P0G5X4"/>
<evidence type="ECO:0008006" key="9">
    <source>
        <dbReference type="Google" id="ProtNLM"/>
    </source>
</evidence>
<evidence type="ECO:0000313" key="8">
    <source>
        <dbReference type="Proteomes" id="UP000061809"/>
    </source>
</evidence>
<gene>
    <name evidence="7" type="ORF">BcellWH2_00195</name>
</gene>
<keyword evidence="5 6" id="KW-0472">Membrane</keyword>
<organism evidence="7 8">
    <name type="scientific">Bacteroides cellulosilyticus</name>
    <dbReference type="NCBI Taxonomy" id="246787"/>
    <lineage>
        <taxon>Bacteria</taxon>
        <taxon>Pseudomonadati</taxon>
        <taxon>Bacteroidota</taxon>
        <taxon>Bacteroidia</taxon>
        <taxon>Bacteroidales</taxon>
        <taxon>Bacteroidaceae</taxon>
        <taxon>Bacteroides</taxon>
    </lineage>
</organism>
<comment type="subcellular location">
    <subcellularLocation>
        <location evidence="1">Cell membrane</location>
        <topology evidence="1">Multi-pass membrane protein</topology>
    </subcellularLocation>
</comment>
<feature type="transmembrane region" description="Helical" evidence="6">
    <location>
        <begin position="129"/>
        <end position="150"/>
    </location>
</feature>
<reference evidence="7 8" key="1">
    <citation type="journal article" date="2015" name="Science">
        <title>Genetic determinants of in vivo fitness and diet responsiveness in multiple human gut Bacteroides.</title>
        <authorList>
            <person name="Wu M."/>
            <person name="McNulty N.P."/>
            <person name="Rodionov D.A."/>
            <person name="Khoroshkin M.S."/>
            <person name="Griffin N.W."/>
            <person name="Cheng J."/>
            <person name="Latreille P."/>
            <person name="Kerstetter R.A."/>
            <person name="Terrapon N."/>
            <person name="Henrissat B."/>
            <person name="Osterman A.L."/>
            <person name="Gordon J.I."/>
        </authorList>
    </citation>
    <scope>NUCLEOTIDE SEQUENCE [LARGE SCALE GENOMIC DNA]</scope>
    <source>
        <strain evidence="7 8">WH2</strain>
    </source>
</reference>
<dbReference type="PANTHER" id="PTHR30250">
    <property type="entry name" value="PST FAMILY PREDICTED COLANIC ACID TRANSPORTER"/>
    <property type="match status" value="1"/>
</dbReference>
<dbReference type="KEGG" id="bcel:BcellWH2_00195"/>